<reference evidence="5 8" key="2">
    <citation type="submission" date="2017-12" db="EMBL/GenBank/DDBJ databases">
        <title>Phylogenetic diversity of female urinary microbiome.</title>
        <authorList>
            <person name="Thomas-White K."/>
            <person name="Wolfe A.J."/>
        </authorList>
    </citation>
    <scope>NUCLEOTIDE SEQUENCE [LARGE SCALE GENOMIC DNA]</scope>
    <source>
        <strain evidence="5 8">UMB0085</strain>
    </source>
</reference>
<sequence length="134" mass="15508">MDTELKKILKESHIRLEFAPLHCPGLLVHGKDNKPDVMIVNSSYDDEQAKNVILHELGHMMYDKDVQGDYQSDDCAHTCSEHSANSFLIHERVKQYFALGNDLQTANWLNFAQSIGTKDYFQVQEELSKYKFEE</sequence>
<reference evidence="2 7" key="1">
    <citation type="journal article" date="2016" name="Microbiology (Mosc.)">
        <title>Comparison of Lactobacillus crispatus isolates from Lactobacillus-dominated vaginal microbiomes with isolates from microbiomes containing bacterial vaginosis-associated bacteria.</title>
        <authorList>
            <person name="Abdelmaksoud A.A."/>
            <person name="Koparde V.N."/>
            <person name="Sheth N.U."/>
            <person name="Serrano M.G."/>
            <person name="Glascock A.L."/>
            <person name="Fettweis J.M."/>
            <person name="Strauss Iii J.F."/>
            <person name="Buck G.A."/>
            <person name="Jefferson K.K."/>
        </authorList>
    </citation>
    <scope>NUCLEOTIDE SEQUENCE [LARGE SCALE GENOMIC DNA]</scope>
    <source>
        <strain evidence="2 7">VMC3</strain>
    </source>
</reference>
<dbReference type="PATRIC" id="fig|47770.28.peg.1968"/>
<organism evidence="2 7">
    <name type="scientific">Lactobacillus crispatus</name>
    <dbReference type="NCBI Taxonomy" id="47770"/>
    <lineage>
        <taxon>Bacteria</taxon>
        <taxon>Bacillati</taxon>
        <taxon>Bacillota</taxon>
        <taxon>Bacilli</taxon>
        <taxon>Lactobacillales</taxon>
        <taxon>Lactobacillaceae</taxon>
        <taxon>Lactobacillus</taxon>
    </lineage>
</organism>
<evidence type="ECO:0000313" key="6">
    <source>
        <dbReference type="EMBL" id="RXF58715.1"/>
    </source>
</evidence>
<dbReference type="InterPro" id="IPR010359">
    <property type="entry name" value="IrrE_HExxH"/>
</dbReference>
<dbReference type="EMBL" id="SCLX01000012">
    <property type="protein sequence ID" value="RXF58715.1"/>
    <property type="molecule type" value="Genomic_DNA"/>
</dbReference>
<protein>
    <submittedName>
        <fullName evidence="3">ImmA/IrrE family metallo-endopeptidase</fullName>
    </submittedName>
</protein>
<name>A0A109DMV8_9LACO</name>
<evidence type="ECO:0000313" key="7">
    <source>
        <dbReference type="Proteomes" id="UP000067598"/>
    </source>
</evidence>
<dbReference type="Gene3D" id="1.10.10.2910">
    <property type="match status" value="1"/>
</dbReference>
<dbReference type="AlphaFoldDB" id="A0A109DMV8"/>
<dbReference type="EMBL" id="PKIW01000042">
    <property type="protein sequence ID" value="PLT10810.1"/>
    <property type="molecule type" value="Genomic_DNA"/>
</dbReference>
<comment type="caution">
    <text evidence="2">The sequence shown here is derived from an EMBL/GenBank/DDBJ whole genome shotgun (WGS) entry which is preliminary data.</text>
</comment>
<proteinExistence type="predicted"/>
<accession>A0A109DMV8</accession>
<evidence type="ECO:0000313" key="8">
    <source>
        <dbReference type="Proteomes" id="UP000235119"/>
    </source>
</evidence>
<gene>
    <name evidence="2" type="ORF">AEL95_02015</name>
    <name evidence="5" type="ORF">CYJ79_08230</name>
    <name evidence="6" type="ORF">ERD32_03230</name>
    <name evidence="3" type="ORF">QP235_04405</name>
    <name evidence="4" type="ORF">RON39_04365</name>
</gene>
<evidence type="ECO:0000313" key="4">
    <source>
        <dbReference type="EMBL" id="MDT9609363.1"/>
    </source>
</evidence>
<dbReference type="RefSeq" id="WP_005728929.1">
    <property type="nucleotide sequence ID" value="NZ_AP025162.1"/>
</dbReference>
<reference evidence="6 9" key="3">
    <citation type="submission" date="2019-01" db="EMBL/GenBank/DDBJ databases">
        <title>The genome sequence of Lactobacillus crispatus L49.</title>
        <authorList>
            <person name="Zhong J."/>
            <person name="Zhang J."/>
        </authorList>
    </citation>
    <scope>NUCLEOTIDE SEQUENCE [LARGE SCALE GENOMIC DNA]</scope>
    <source>
        <strain evidence="6 9">L49</strain>
    </source>
</reference>
<dbReference type="Pfam" id="PF06114">
    <property type="entry name" value="Peptidase_M78"/>
    <property type="match status" value="1"/>
</dbReference>
<evidence type="ECO:0000313" key="5">
    <source>
        <dbReference type="EMBL" id="PLT10810.1"/>
    </source>
</evidence>
<evidence type="ECO:0000313" key="3">
    <source>
        <dbReference type="EMBL" id="MDK6502442.1"/>
    </source>
</evidence>
<evidence type="ECO:0000313" key="2">
    <source>
        <dbReference type="EMBL" id="KWU04641.1"/>
    </source>
</evidence>
<feature type="domain" description="IrrE N-terminal-like" evidence="1">
    <location>
        <begin position="12"/>
        <end position="72"/>
    </location>
</feature>
<dbReference type="EMBL" id="JASOGN010000012">
    <property type="protein sequence ID" value="MDK6502442.1"/>
    <property type="molecule type" value="Genomic_DNA"/>
</dbReference>
<dbReference type="EMBL" id="LJGP01000007">
    <property type="protein sequence ID" value="KWU04641.1"/>
    <property type="molecule type" value="Genomic_DNA"/>
</dbReference>
<reference evidence="3" key="4">
    <citation type="submission" date="2023-05" db="EMBL/GenBank/DDBJ databases">
        <title>Cataloging the Phylogenetic Diversity of Human Bladder Bacteria.</title>
        <authorList>
            <person name="Du J."/>
        </authorList>
    </citation>
    <scope>NUCLEOTIDE SEQUENCE</scope>
    <source>
        <strain evidence="3">UMB9226</strain>
    </source>
</reference>
<evidence type="ECO:0000259" key="1">
    <source>
        <dbReference type="Pfam" id="PF06114"/>
    </source>
</evidence>
<dbReference type="Proteomes" id="UP000235119">
    <property type="component" value="Unassembled WGS sequence"/>
</dbReference>
<dbReference type="Proteomes" id="UP000289808">
    <property type="component" value="Unassembled WGS sequence"/>
</dbReference>
<dbReference type="Proteomes" id="UP001230300">
    <property type="component" value="Unassembled WGS sequence"/>
</dbReference>
<evidence type="ECO:0000313" key="9">
    <source>
        <dbReference type="Proteomes" id="UP000289808"/>
    </source>
</evidence>
<reference evidence="4" key="5">
    <citation type="submission" date="2023-08" db="EMBL/GenBank/DDBJ databases">
        <title>Lactobacillus from the Female Urinary Tract.</title>
        <authorList>
            <person name="Stegman N."/>
            <person name="Jackson B."/>
            <person name="Steiling M."/>
            <person name="Sedano C."/>
            <person name="Wolfe A."/>
            <person name="Putonti C."/>
        </authorList>
    </citation>
    <scope>NUCLEOTIDE SEQUENCE</scope>
    <source>
        <strain evidence="4">UMB5661</strain>
    </source>
</reference>
<dbReference type="Proteomes" id="UP001253287">
    <property type="component" value="Unassembled WGS sequence"/>
</dbReference>
<dbReference type="EMBL" id="JAVTXN010000016">
    <property type="protein sequence ID" value="MDT9609363.1"/>
    <property type="molecule type" value="Genomic_DNA"/>
</dbReference>
<dbReference type="Proteomes" id="UP000067598">
    <property type="component" value="Unassembled WGS sequence"/>
</dbReference>